<keyword evidence="3" id="KW-1185">Reference proteome</keyword>
<dbReference type="Proteomes" id="UP000806542">
    <property type="component" value="Unassembled WGS sequence"/>
</dbReference>
<organism evidence="2 3">
    <name type="scientific">Ructibacterium gallinarum</name>
    <dbReference type="NCBI Taxonomy" id="2779355"/>
    <lineage>
        <taxon>Bacteria</taxon>
        <taxon>Bacillati</taxon>
        <taxon>Bacillota</taxon>
        <taxon>Clostridia</taxon>
        <taxon>Eubacteriales</taxon>
        <taxon>Oscillospiraceae</taxon>
        <taxon>Ructibacterium</taxon>
    </lineage>
</organism>
<gene>
    <name evidence="2" type="ORF">INF28_06515</name>
</gene>
<dbReference type="RefSeq" id="WP_226392659.1">
    <property type="nucleotide sequence ID" value="NZ_JADCKB010000011.1"/>
</dbReference>
<evidence type="ECO:0000313" key="3">
    <source>
        <dbReference type="Proteomes" id="UP000806542"/>
    </source>
</evidence>
<accession>A0A9D5LY42</accession>
<comment type="caution">
    <text evidence="2">The sequence shown here is derived from an EMBL/GenBank/DDBJ whole genome shotgun (WGS) entry which is preliminary data.</text>
</comment>
<feature type="coiled-coil region" evidence="1">
    <location>
        <begin position="2"/>
        <end position="92"/>
    </location>
</feature>
<proteinExistence type="predicted"/>
<evidence type="ECO:0000256" key="1">
    <source>
        <dbReference type="SAM" id="Coils"/>
    </source>
</evidence>
<reference evidence="2" key="1">
    <citation type="submission" date="2020-10" db="EMBL/GenBank/DDBJ databases">
        <title>ChiBAC.</title>
        <authorList>
            <person name="Zenner C."/>
            <person name="Hitch T.C.A."/>
            <person name="Clavel T."/>
        </authorList>
    </citation>
    <scope>NUCLEOTIDE SEQUENCE</scope>
    <source>
        <strain evidence="2">DSM 107454</strain>
    </source>
</reference>
<name>A0A9D5LY42_9FIRM</name>
<protein>
    <submittedName>
        <fullName evidence="2">Uncharacterized protein</fullName>
    </submittedName>
</protein>
<keyword evidence="1" id="KW-0175">Coiled coil</keyword>
<dbReference type="EMBL" id="JADCKB010000011">
    <property type="protein sequence ID" value="MBE5040111.1"/>
    <property type="molecule type" value="Genomic_DNA"/>
</dbReference>
<dbReference type="AlphaFoldDB" id="A0A9D5LY42"/>
<evidence type="ECO:0000313" key="2">
    <source>
        <dbReference type="EMBL" id="MBE5040111.1"/>
    </source>
</evidence>
<sequence length="102" mass="11838">MAKETIERVRGVENEADEIEQKAKMEAVHIRAIAEDKIREMQEENEKKIQEMKDIKHREAREKVSAYEMEKLAEAEAACADLEKTARQKIEHTAKKLAAFLK</sequence>